<evidence type="ECO:0000256" key="5">
    <source>
        <dbReference type="SAM" id="MobiDB-lite"/>
    </source>
</evidence>
<keyword evidence="4" id="KW-0479">Metal-binding</keyword>
<feature type="compositionally biased region" description="Low complexity" evidence="5">
    <location>
        <begin position="28"/>
        <end position="41"/>
    </location>
</feature>
<name>A0ABQ7IRW8_9HELO</name>
<dbReference type="InterPro" id="IPR008949">
    <property type="entry name" value="Isoprenoid_synthase_dom_sf"/>
</dbReference>
<evidence type="ECO:0000313" key="7">
    <source>
        <dbReference type="Proteomes" id="UP000783213"/>
    </source>
</evidence>
<evidence type="ECO:0000256" key="4">
    <source>
        <dbReference type="RuleBase" id="RU366034"/>
    </source>
</evidence>
<comment type="caution">
    <text evidence="6">The sequence shown here is derived from an EMBL/GenBank/DDBJ whole genome shotgun (WGS) entry which is preliminary data.</text>
</comment>
<evidence type="ECO:0000313" key="6">
    <source>
        <dbReference type="EMBL" id="KAF7932531.1"/>
    </source>
</evidence>
<proteinExistence type="inferred from homology"/>
<sequence>MIPATSLIHFLDSYDWKVQSNDKIYQDSQSSPSVSLPSTPKSQRDLKRVAEPKDLPYISPIEYVYDPVPEALHHLTNLPPLSFRHYASANCDYTTRNSVRVNPRAAGLPYRSRFELIRGNKHWKANLDETRKMLRLIAVDSSSTSMEMRNGFTLAGLAKKELRPGLKHRVVLATSYMYPNANERRARIIAAIMLMLFIFDDKMEETPEGTPLTNSREQFLGHFRSPNDVLPSDSVISDFQRHLKFTVSAIADEDEISGNGGKEMIEALLGAFRCVHPKGNFHSLEEYLSFRRSNVGAQFVIAAAKFTIKSSVNVHDLRFARYLRLISDHLGIINDMASYEKESRALKEGDTQDMINIVAVFQNLKSLSTSAEAKVAAYTYQLQVESWIIEEVEILAARGDLTDEEWWFLEAVFMKATGNVFFCMTSSRYGGDAAKLT</sequence>
<dbReference type="InterPro" id="IPR034686">
    <property type="entry name" value="Terpene_cyclase-like_2"/>
</dbReference>
<dbReference type="EC" id="4.2.3.-" evidence="4"/>
<keyword evidence="4" id="KW-0456">Lyase</keyword>
<organism evidence="6 7">
    <name type="scientific">Botrytis deweyae</name>
    <dbReference type="NCBI Taxonomy" id="2478750"/>
    <lineage>
        <taxon>Eukaryota</taxon>
        <taxon>Fungi</taxon>
        <taxon>Dikarya</taxon>
        <taxon>Ascomycota</taxon>
        <taxon>Pezizomycotina</taxon>
        <taxon>Leotiomycetes</taxon>
        <taxon>Helotiales</taxon>
        <taxon>Sclerotiniaceae</taxon>
        <taxon>Botrytis</taxon>
    </lineage>
</organism>
<keyword evidence="7" id="KW-1185">Reference proteome</keyword>
<accession>A0ABQ7IRW8</accession>
<evidence type="ECO:0000256" key="3">
    <source>
        <dbReference type="ARBA" id="ARBA00022842"/>
    </source>
</evidence>
<dbReference type="Pfam" id="PF19086">
    <property type="entry name" value="Terpene_syn_C_2"/>
    <property type="match status" value="1"/>
</dbReference>
<gene>
    <name evidence="6" type="ORF">EAE98_003830</name>
</gene>
<reference evidence="6 7" key="1">
    <citation type="journal article" date="2020" name="Genome Biol. Evol.">
        <title>Comparative genomics of Sclerotiniaceae.</title>
        <authorList>
            <person name="Valero Jimenez C.A."/>
            <person name="Steentjes M."/>
            <person name="Scholten O.E."/>
            <person name="Van Kan J.A.L."/>
        </authorList>
    </citation>
    <scope>NUCLEOTIDE SEQUENCE [LARGE SCALE GENOMIC DNA]</scope>
    <source>
        <strain evidence="6 7">B1</strain>
    </source>
</reference>
<dbReference type="Proteomes" id="UP000783213">
    <property type="component" value="Unassembled WGS sequence"/>
</dbReference>
<dbReference type="GeneID" id="62230604"/>
<dbReference type="Gene3D" id="1.10.600.10">
    <property type="entry name" value="Farnesyl Diphosphate Synthase"/>
    <property type="match status" value="1"/>
</dbReference>
<dbReference type="SUPFAM" id="SSF48576">
    <property type="entry name" value="Terpenoid synthases"/>
    <property type="match status" value="1"/>
</dbReference>
<dbReference type="EMBL" id="RCSX01000007">
    <property type="protein sequence ID" value="KAF7932531.1"/>
    <property type="molecule type" value="Genomic_DNA"/>
</dbReference>
<evidence type="ECO:0000256" key="1">
    <source>
        <dbReference type="ARBA" id="ARBA00001946"/>
    </source>
</evidence>
<dbReference type="RefSeq" id="XP_038811923.1">
    <property type="nucleotide sequence ID" value="XM_038951450.1"/>
</dbReference>
<comment type="cofactor">
    <cofactor evidence="1 4">
        <name>Mg(2+)</name>
        <dbReference type="ChEBI" id="CHEBI:18420"/>
    </cofactor>
</comment>
<comment type="similarity">
    <text evidence="2 4">Belongs to the terpene synthase family.</text>
</comment>
<feature type="region of interest" description="Disordered" evidence="5">
    <location>
        <begin position="26"/>
        <end position="46"/>
    </location>
</feature>
<keyword evidence="3 4" id="KW-0460">Magnesium</keyword>
<dbReference type="PANTHER" id="PTHR35201:SF4">
    <property type="entry name" value="BETA-PINACENE SYNTHASE-RELATED"/>
    <property type="match status" value="1"/>
</dbReference>
<dbReference type="PANTHER" id="PTHR35201">
    <property type="entry name" value="TERPENE SYNTHASE"/>
    <property type="match status" value="1"/>
</dbReference>
<protein>
    <recommendedName>
        <fullName evidence="4">Terpene synthase</fullName>
        <ecNumber evidence="4">4.2.3.-</ecNumber>
    </recommendedName>
</protein>
<evidence type="ECO:0000256" key="2">
    <source>
        <dbReference type="ARBA" id="ARBA00006333"/>
    </source>
</evidence>